<dbReference type="RefSeq" id="WP_100064424.1">
    <property type="nucleotide sequence ID" value="NZ_NUSQ01000150.1"/>
</dbReference>
<keyword evidence="3" id="KW-0813">Transport</keyword>
<keyword evidence="7" id="KW-0472">Membrane</keyword>
<evidence type="ECO:0000313" key="8">
    <source>
        <dbReference type="EMBL" id="PHD63395.1"/>
    </source>
</evidence>
<proteinExistence type="inferred from homology"/>
<keyword evidence="4" id="KW-1003">Cell membrane</keyword>
<evidence type="ECO:0000256" key="3">
    <source>
        <dbReference type="ARBA" id="ARBA00022448"/>
    </source>
</evidence>
<dbReference type="InterPro" id="IPR000060">
    <property type="entry name" value="BCCT_transptr"/>
</dbReference>
<dbReference type="PANTHER" id="PTHR30047:SF7">
    <property type="entry name" value="HIGH-AFFINITY CHOLINE TRANSPORT PROTEIN"/>
    <property type="match status" value="1"/>
</dbReference>
<sequence length="528" mass="57271">MRMKNQKTDWPVFLISGGSLLLFVIAVFLNKGYVEGAINRSFAFSIKYFGAFWQILLLGTFIVAMCMAFSKYGKVKLGNLEKPEISTAKWLAIIMSTLLAGGGVFGAAAEPMYHLMTVPPIHDGISARTKAAVMPALAQSYMHWGFLAWTILGTISAVVMMYGHYHKGMPLKPRTLLYPIFGEKLRKSLLGTMIDAFAIIAVAAGTIGPIGFLGLQASYGLQALFGIPDVFTTQLAIIICVVAVSTISAVTGINKGIQIISDLNVKLAILLMVFVLFFGPGGFIIDSFVSSFGFYINEFIPMSTYRGDTGWLGSWTIFFWGWFIGYGPMMAILVSRISRGRTIREIIVAIGIIAPIITTLWFTILGGSGVFYELMQPGSISNALSESGMPAAMIAITEQLPLSNIIGPAFLLLTILFVVTTGDSMAYSISMAVTGDGDPRISLRIFWSLIMGAVAAILLYMGEGSINALQSFIVVTAVPVSILLFPMLWLAPKVAGELALKQGIVQEKDKTAFLFQKASKSKKMINKH</sequence>
<evidence type="ECO:0000313" key="9">
    <source>
        <dbReference type="Proteomes" id="UP000225997"/>
    </source>
</evidence>
<organism evidence="8 9">
    <name type="scientific">Bacillus toyonensis</name>
    <dbReference type="NCBI Taxonomy" id="155322"/>
    <lineage>
        <taxon>Bacteria</taxon>
        <taxon>Bacillati</taxon>
        <taxon>Bacillota</taxon>
        <taxon>Bacilli</taxon>
        <taxon>Bacillales</taxon>
        <taxon>Bacillaceae</taxon>
        <taxon>Bacillus</taxon>
        <taxon>Bacillus cereus group</taxon>
    </lineage>
</organism>
<dbReference type="PANTHER" id="PTHR30047">
    <property type="entry name" value="HIGH-AFFINITY CHOLINE TRANSPORT PROTEIN-RELATED"/>
    <property type="match status" value="1"/>
</dbReference>
<evidence type="ECO:0000256" key="6">
    <source>
        <dbReference type="ARBA" id="ARBA00022989"/>
    </source>
</evidence>
<dbReference type="GO" id="GO:0005886">
    <property type="term" value="C:plasma membrane"/>
    <property type="evidence" value="ECO:0007669"/>
    <property type="project" value="UniProtKB-SubCell"/>
</dbReference>
<keyword evidence="5" id="KW-0812">Transmembrane</keyword>
<dbReference type="AlphaFoldDB" id="A0A2B5WV72"/>
<evidence type="ECO:0000256" key="5">
    <source>
        <dbReference type="ARBA" id="ARBA00022692"/>
    </source>
</evidence>
<comment type="subcellular location">
    <subcellularLocation>
        <location evidence="1">Cell membrane</location>
        <topology evidence="1">Multi-pass membrane protein</topology>
    </subcellularLocation>
</comment>
<comment type="similarity">
    <text evidence="2">Belongs to the BCCT transporter (TC 2.A.15) family.</text>
</comment>
<evidence type="ECO:0000256" key="2">
    <source>
        <dbReference type="ARBA" id="ARBA00005658"/>
    </source>
</evidence>
<dbReference type="GO" id="GO:0022857">
    <property type="term" value="F:transmembrane transporter activity"/>
    <property type="evidence" value="ECO:0007669"/>
    <property type="project" value="InterPro"/>
</dbReference>
<dbReference type="Pfam" id="PF02028">
    <property type="entry name" value="BCCT"/>
    <property type="match status" value="1"/>
</dbReference>
<protein>
    <submittedName>
        <fullName evidence="8">BCCT transporter</fullName>
    </submittedName>
</protein>
<name>A0A2B5WV72_9BACI</name>
<evidence type="ECO:0000256" key="4">
    <source>
        <dbReference type="ARBA" id="ARBA00022475"/>
    </source>
</evidence>
<evidence type="ECO:0000256" key="1">
    <source>
        <dbReference type="ARBA" id="ARBA00004651"/>
    </source>
</evidence>
<comment type="caution">
    <text evidence="8">The sequence shown here is derived from an EMBL/GenBank/DDBJ whole genome shotgun (WGS) entry which is preliminary data.</text>
</comment>
<dbReference type="Proteomes" id="UP000225997">
    <property type="component" value="Unassembled WGS sequence"/>
</dbReference>
<accession>A0A2B5WV72</accession>
<evidence type="ECO:0000256" key="7">
    <source>
        <dbReference type="ARBA" id="ARBA00023136"/>
    </source>
</evidence>
<dbReference type="EMBL" id="NUSQ01000150">
    <property type="protein sequence ID" value="PHD63395.1"/>
    <property type="molecule type" value="Genomic_DNA"/>
</dbReference>
<keyword evidence="6" id="KW-1133">Transmembrane helix</keyword>
<reference evidence="8 9" key="1">
    <citation type="submission" date="2017-09" db="EMBL/GenBank/DDBJ databases">
        <title>Large-scale bioinformatics analysis of Bacillus genomes uncovers conserved roles of natural products in bacterial physiology.</title>
        <authorList>
            <consortium name="Agbiome Team Llc"/>
            <person name="Bleich R.M."/>
            <person name="Grubbs K.J."/>
            <person name="Santa Maria K.C."/>
            <person name="Allen S.E."/>
            <person name="Farag S."/>
            <person name="Shank E.A."/>
            <person name="Bowers A."/>
        </authorList>
    </citation>
    <scope>NUCLEOTIDE SEQUENCE [LARGE SCALE GENOMIC DNA]</scope>
    <source>
        <strain evidence="8 9">AFS044250</strain>
    </source>
</reference>
<gene>
    <name evidence="8" type="ORF">COF40_25235</name>
</gene>